<keyword evidence="3" id="KW-0539">Nucleus</keyword>
<dbReference type="GO" id="GO:0016593">
    <property type="term" value="C:Cdc73/Paf1 complex"/>
    <property type="evidence" value="ECO:0000318"/>
    <property type="project" value="GO_Central"/>
</dbReference>
<reference evidence="5 7" key="1">
    <citation type="journal article" date="2011" name="Science">
        <title>Comparative functional genomics of the fission yeasts.</title>
        <authorList>
            <person name="Rhind N."/>
            <person name="Chen Z."/>
            <person name="Yassour M."/>
            <person name="Thompson D.A."/>
            <person name="Haas B.J."/>
            <person name="Habib N."/>
            <person name="Wapinski I."/>
            <person name="Roy S."/>
            <person name="Lin M.F."/>
            <person name="Heiman D.I."/>
            <person name="Young S.K."/>
            <person name="Furuya K."/>
            <person name="Guo Y."/>
            <person name="Pidoux A."/>
            <person name="Chen H.M."/>
            <person name="Robbertse B."/>
            <person name="Goldberg J.M."/>
            <person name="Aoki K."/>
            <person name="Bayne E.H."/>
            <person name="Berlin A.M."/>
            <person name="Desjardins C.A."/>
            <person name="Dobbs E."/>
            <person name="Dukaj L."/>
            <person name="Fan L."/>
            <person name="FitzGerald M.G."/>
            <person name="French C."/>
            <person name="Gujja S."/>
            <person name="Hansen K."/>
            <person name="Keifenheim D."/>
            <person name="Levin J.Z."/>
            <person name="Mosher R.A."/>
            <person name="Mueller C.A."/>
            <person name="Pfiffner J."/>
            <person name="Priest M."/>
            <person name="Russ C."/>
            <person name="Smialowska A."/>
            <person name="Swoboda P."/>
            <person name="Sykes S.M."/>
            <person name="Vaughn M."/>
            <person name="Vengrova S."/>
            <person name="Yoder R."/>
            <person name="Zeng Q."/>
            <person name="Allshire R."/>
            <person name="Baulcombe D."/>
            <person name="Birren B.W."/>
            <person name="Brown W."/>
            <person name="Ekwall K."/>
            <person name="Kellis M."/>
            <person name="Leatherwood J."/>
            <person name="Levin H."/>
            <person name="Margalit H."/>
            <person name="Martienssen R."/>
            <person name="Nieduszynski C.A."/>
            <person name="Spatafora J.W."/>
            <person name="Friedman N."/>
            <person name="Dalgaard J.Z."/>
            <person name="Baumann P."/>
            <person name="Niki H."/>
            <person name="Regev A."/>
            <person name="Nusbaum C."/>
        </authorList>
    </citation>
    <scope>NUCLEOTIDE SEQUENCE [LARGE SCALE GENOMIC DNA]</scope>
    <source>
        <strain evidence="7">yFS275 / FY16936</strain>
    </source>
</reference>
<name>B6JYE9_SCHJY</name>
<comment type="subcellular location">
    <subcellularLocation>
        <location evidence="1">Nucleus</location>
    </subcellularLocation>
</comment>
<dbReference type="GO" id="GO:0006368">
    <property type="term" value="P:transcription elongation by RNA polymerase II"/>
    <property type="evidence" value="ECO:0007669"/>
    <property type="project" value="InterPro"/>
</dbReference>
<dbReference type="OrthoDB" id="10260285at2759"/>
<evidence type="ECO:0000313" key="5">
    <source>
        <dbReference type="EMBL" id="EEB06567.1"/>
    </source>
</evidence>
<dbReference type="VEuPathDB" id="FungiDB:SJAG_01610"/>
<keyword evidence="7" id="KW-1185">Reference proteome</keyword>
<dbReference type="EMBL" id="KE651168">
    <property type="protein sequence ID" value="EEB06567.1"/>
    <property type="molecule type" value="Genomic_DNA"/>
</dbReference>
<sequence length="464" mass="50427">MLPVETPVLARRATDAPSLSQTPLNMSIRRQDYILRVKYHNPLPPPPFPPRLVDIPNPVRQYADPSFVSNLAQEKAIDFGLEPEMGMPLDLSSVMGAFEGDSSAMLANQSVTRLDPKDRVLLKIAGGSGSSQIDVPFLRRTEYISSMIPRSASSSSGSLRNVAPTGKALAEHRGRELRDVDRQLKAIDETFAAVQQPIESLKHPTKPNVHAVNTWNLLPNEELIEQSLQHILVRVADDLTERSHSVNATQATQTSNQLSSRHEVALFMPSSSNGEEYLSYFLPNDDTAERMKRKIYHPEEAGADADEAPFTFTRSRNFDASMHVNASGFEDVCIVFNRNATDALYSPLFARSTLKRRRMRGQEDEEAIGAIELRLANVEDDQAGEKETAEEPAGEQQASEESTKDVSATADAAVETKTTVASATTAATSSEGSAAASAAATESSAVPAPASPDLEGALDDIPEE</sequence>
<protein>
    <submittedName>
        <fullName evidence="5">RNA polymerase II associated Paf1 complex</fullName>
    </submittedName>
</protein>
<evidence type="ECO:0000256" key="3">
    <source>
        <dbReference type="ARBA" id="ARBA00023242"/>
    </source>
</evidence>
<gene>
    <name evidence="6" type="primary">paf1</name>
    <name evidence="5" type="ORF">SJAG_01610</name>
</gene>
<proteinExistence type="inferred from homology"/>
<dbReference type="OMA" id="LVCRIKY"/>
<evidence type="ECO:0000313" key="7">
    <source>
        <dbReference type="Proteomes" id="UP000001744"/>
    </source>
</evidence>
<dbReference type="GO" id="GO:0000993">
    <property type="term" value="F:RNA polymerase II complex binding"/>
    <property type="evidence" value="ECO:0000318"/>
    <property type="project" value="GO_Central"/>
</dbReference>
<dbReference type="HOGENOM" id="CLU_021991_3_1_1"/>
<evidence type="ECO:0000256" key="4">
    <source>
        <dbReference type="SAM" id="MobiDB-lite"/>
    </source>
</evidence>
<accession>B6JYE9</accession>
<dbReference type="PANTHER" id="PTHR23188">
    <property type="entry name" value="RNA POLYMERASE II-ASSOCIATED FACTOR 1 HOMOLOG"/>
    <property type="match status" value="1"/>
</dbReference>
<evidence type="ECO:0000256" key="1">
    <source>
        <dbReference type="ARBA" id="ARBA00004123"/>
    </source>
</evidence>
<dbReference type="InterPro" id="IPR007133">
    <property type="entry name" value="RNA_pol_II-assoc_Paf1"/>
</dbReference>
<feature type="compositionally biased region" description="Low complexity" evidence="4">
    <location>
        <begin position="412"/>
        <end position="452"/>
    </location>
</feature>
<comment type="similarity">
    <text evidence="2">Belongs to the PAF1 family.</text>
</comment>
<dbReference type="AlphaFoldDB" id="B6JYE9"/>
<evidence type="ECO:0000256" key="2">
    <source>
        <dbReference type="ARBA" id="ARBA00007560"/>
    </source>
</evidence>
<dbReference type="Pfam" id="PF03985">
    <property type="entry name" value="Paf1"/>
    <property type="match status" value="1"/>
</dbReference>
<organism evidence="5 7">
    <name type="scientific">Schizosaccharomyces japonicus (strain yFS275 / FY16936)</name>
    <name type="common">Fission yeast</name>
    <dbReference type="NCBI Taxonomy" id="402676"/>
    <lineage>
        <taxon>Eukaryota</taxon>
        <taxon>Fungi</taxon>
        <taxon>Dikarya</taxon>
        <taxon>Ascomycota</taxon>
        <taxon>Taphrinomycotina</taxon>
        <taxon>Schizosaccharomycetes</taxon>
        <taxon>Schizosaccharomycetales</taxon>
        <taxon>Schizosaccharomycetaceae</taxon>
        <taxon>Schizosaccharomyces</taxon>
    </lineage>
</organism>
<evidence type="ECO:0000313" key="6">
    <source>
        <dbReference type="JaponicusDB" id="SJAG_01610"/>
    </source>
</evidence>
<feature type="region of interest" description="Disordered" evidence="4">
    <location>
        <begin position="373"/>
        <end position="464"/>
    </location>
</feature>
<dbReference type="eggNOG" id="KOG2478">
    <property type="taxonomic scope" value="Eukaryota"/>
</dbReference>
<dbReference type="JaponicusDB" id="SJAG_01610">
    <property type="gene designation" value="paf1"/>
</dbReference>
<dbReference type="Proteomes" id="UP000001744">
    <property type="component" value="Unassembled WGS sequence"/>
</dbReference>
<dbReference type="GO" id="GO:0033696">
    <property type="term" value="P:heterochromatin boundary formation"/>
    <property type="evidence" value="ECO:0007669"/>
    <property type="project" value="EnsemblFungi"/>
</dbReference>
<dbReference type="PANTHER" id="PTHR23188:SF12">
    <property type="entry name" value="RNA POLYMERASE II-ASSOCIATED FACTOR 1 HOMOLOG"/>
    <property type="match status" value="1"/>
</dbReference>
<dbReference type="STRING" id="402676.B6JYE9"/>
<dbReference type="GeneID" id="7052296"/>
<dbReference type="RefSeq" id="XP_002172860.1">
    <property type="nucleotide sequence ID" value="XM_002172824.2"/>
</dbReference>
<dbReference type="GO" id="GO:0003682">
    <property type="term" value="F:chromatin binding"/>
    <property type="evidence" value="ECO:0000318"/>
    <property type="project" value="GO_Central"/>
</dbReference>